<evidence type="ECO:0000259" key="1">
    <source>
        <dbReference type="Pfam" id="PF00651"/>
    </source>
</evidence>
<feature type="non-terminal residue" evidence="2">
    <location>
        <position position="1"/>
    </location>
</feature>
<accession>A0AAV5T9G6</accession>
<comment type="caution">
    <text evidence="2">The sequence shown here is derived from an EMBL/GenBank/DDBJ whole genome shotgun (WGS) entry which is preliminary data.</text>
</comment>
<dbReference type="PANTHER" id="PTHR22744">
    <property type="entry name" value="HELIX LOOP HELIX PROTEIN 21-RELATED"/>
    <property type="match status" value="1"/>
</dbReference>
<dbReference type="Gene3D" id="3.30.710.10">
    <property type="entry name" value="Potassium Channel Kv1.1, Chain A"/>
    <property type="match status" value="1"/>
</dbReference>
<gene>
    <name evidence="2" type="ORF">PENTCL1PPCAC_13167</name>
</gene>
<dbReference type="PANTHER" id="PTHR22744:SF14">
    <property type="entry name" value="BTB DOMAIN-CONTAINING PROTEIN-RELATED"/>
    <property type="match status" value="1"/>
</dbReference>
<dbReference type="InterPro" id="IPR011333">
    <property type="entry name" value="SKP1/BTB/POZ_sf"/>
</dbReference>
<keyword evidence="3" id="KW-1185">Reference proteome</keyword>
<dbReference type="EMBL" id="BTSX01000003">
    <property type="protein sequence ID" value="GMS90992.1"/>
    <property type="molecule type" value="Genomic_DNA"/>
</dbReference>
<organism evidence="2 3">
    <name type="scientific">Pristionchus entomophagus</name>
    <dbReference type="NCBI Taxonomy" id="358040"/>
    <lineage>
        <taxon>Eukaryota</taxon>
        <taxon>Metazoa</taxon>
        <taxon>Ecdysozoa</taxon>
        <taxon>Nematoda</taxon>
        <taxon>Chromadorea</taxon>
        <taxon>Rhabditida</taxon>
        <taxon>Rhabditina</taxon>
        <taxon>Diplogasteromorpha</taxon>
        <taxon>Diplogasteroidea</taxon>
        <taxon>Neodiplogasteridae</taxon>
        <taxon>Pristionchus</taxon>
    </lineage>
</organism>
<dbReference type="SUPFAM" id="SSF54695">
    <property type="entry name" value="POZ domain"/>
    <property type="match status" value="1"/>
</dbReference>
<reference evidence="2" key="1">
    <citation type="submission" date="2023-10" db="EMBL/GenBank/DDBJ databases">
        <title>Genome assembly of Pristionchus species.</title>
        <authorList>
            <person name="Yoshida K."/>
            <person name="Sommer R.J."/>
        </authorList>
    </citation>
    <scope>NUCLEOTIDE SEQUENCE</scope>
    <source>
        <strain evidence="2">RS0144</strain>
    </source>
</reference>
<dbReference type="InterPro" id="IPR000210">
    <property type="entry name" value="BTB/POZ_dom"/>
</dbReference>
<sequence length="139" mass="16507">ESKQEEIVIKDANPRDFDELLKKMYGASTEPFTVENAIRYMMMVDMFDLQIAREQVENWLLYTDLVSIHRKFLIAYHHNLKLLKNDIVHQFKEKAADHTNRAGYYRSFREFLEESPEWAEFPLSVRVPLLLGNPCDLLK</sequence>
<dbReference type="Pfam" id="PF00651">
    <property type="entry name" value="BTB"/>
    <property type="match status" value="1"/>
</dbReference>
<dbReference type="AlphaFoldDB" id="A0AAV5T9G6"/>
<protein>
    <recommendedName>
        <fullName evidence="1">BTB domain-containing protein</fullName>
    </recommendedName>
</protein>
<dbReference type="Proteomes" id="UP001432027">
    <property type="component" value="Unassembled WGS sequence"/>
</dbReference>
<feature type="domain" description="BTB" evidence="1">
    <location>
        <begin position="2"/>
        <end position="60"/>
    </location>
</feature>
<evidence type="ECO:0000313" key="2">
    <source>
        <dbReference type="EMBL" id="GMS90992.1"/>
    </source>
</evidence>
<proteinExistence type="predicted"/>
<evidence type="ECO:0000313" key="3">
    <source>
        <dbReference type="Proteomes" id="UP001432027"/>
    </source>
</evidence>
<name>A0AAV5T9G6_9BILA</name>